<sequence>MFRRLPPPRRDDAEREARRTRNVSLFAGKNRPIRAPTNSENIQRSSLCPSFTPHDRELPRNVTTVSSSFSFHCNGAKRKIRAAER</sequence>
<feature type="compositionally biased region" description="Polar residues" evidence="1">
    <location>
        <begin position="36"/>
        <end position="49"/>
    </location>
</feature>
<keyword evidence="3" id="KW-1185">Reference proteome</keyword>
<dbReference type="Proteomes" id="UP000027238">
    <property type="component" value="Unassembled WGS sequence"/>
</dbReference>
<accession>A0A066XAM9</accession>
<protein>
    <submittedName>
        <fullName evidence="2">Uncharacterized protein</fullName>
    </submittedName>
</protein>
<dbReference type="AlphaFoldDB" id="A0A066XAM9"/>
<feature type="region of interest" description="Disordered" evidence="1">
    <location>
        <begin position="31"/>
        <end position="55"/>
    </location>
</feature>
<evidence type="ECO:0000313" key="3">
    <source>
        <dbReference type="Proteomes" id="UP000027238"/>
    </source>
</evidence>
<evidence type="ECO:0000256" key="1">
    <source>
        <dbReference type="SAM" id="MobiDB-lite"/>
    </source>
</evidence>
<reference evidence="3" key="1">
    <citation type="journal article" date="2014" name="Genome Announc.">
        <title>Draft genome sequence of Colletotrichum sublineola, a destructive pathogen of cultivated sorghum.</title>
        <authorList>
            <person name="Baroncelli R."/>
            <person name="Sanz-Martin J.M."/>
            <person name="Rech G.E."/>
            <person name="Sukno S.A."/>
            <person name="Thon M.R."/>
        </authorList>
    </citation>
    <scope>NUCLEOTIDE SEQUENCE [LARGE SCALE GENOMIC DNA]</scope>
    <source>
        <strain evidence="3">TX430BB</strain>
    </source>
</reference>
<feature type="region of interest" description="Disordered" evidence="1">
    <location>
        <begin position="1"/>
        <end position="20"/>
    </location>
</feature>
<feature type="compositionally biased region" description="Basic and acidic residues" evidence="1">
    <location>
        <begin position="8"/>
        <end position="19"/>
    </location>
</feature>
<dbReference type="EMBL" id="JMSE01000958">
    <property type="protein sequence ID" value="KDN66208.1"/>
    <property type="molecule type" value="Genomic_DNA"/>
</dbReference>
<comment type="caution">
    <text evidence="2">The sequence shown here is derived from an EMBL/GenBank/DDBJ whole genome shotgun (WGS) entry which is preliminary data.</text>
</comment>
<proteinExistence type="predicted"/>
<name>A0A066XAM9_COLSU</name>
<evidence type="ECO:0000313" key="2">
    <source>
        <dbReference type="EMBL" id="KDN66208.1"/>
    </source>
</evidence>
<organism evidence="2 3">
    <name type="scientific">Colletotrichum sublineola</name>
    <name type="common">Sorghum anthracnose fungus</name>
    <dbReference type="NCBI Taxonomy" id="1173701"/>
    <lineage>
        <taxon>Eukaryota</taxon>
        <taxon>Fungi</taxon>
        <taxon>Dikarya</taxon>
        <taxon>Ascomycota</taxon>
        <taxon>Pezizomycotina</taxon>
        <taxon>Sordariomycetes</taxon>
        <taxon>Hypocreomycetidae</taxon>
        <taxon>Glomerellales</taxon>
        <taxon>Glomerellaceae</taxon>
        <taxon>Colletotrichum</taxon>
        <taxon>Colletotrichum graminicola species complex</taxon>
    </lineage>
</organism>
<gene>
    <name evidence="2" type="ORF">CSUB01_06121</name>
</gene>
<dbReference type="HOGENOM" id="CLU_2512538_0_0_1"/>